<dbReference type="PROSITE" id="PS50885">
    <property type="entry name" value="HAMP"/>
    <property type="match status" value="1"/>
</dbReference>
<comment type="catalytic activity">
    <reaction evidence="1">
        <text>ATP + protein L-histidine = ADP + protein N-phospho-L-histidine.</text>
        <dbReference type="EC" id="2.7.13.3"/>
    </reaction>
</comment>
<keyword evidence="10" id="KW-0812">Transmembrane</keyword>
<feature type="transmembrane region" description="Helical" evidence="10">
    <location>
        <begin position="196"/>
        <end position="215"/>
    </location>
</feature>
<sequence>MKLRRLYPILAVISILFFAVALIGSFQHRNESATKNKEKTVQSKVHSLVTSLKTLTGDQTLNKMLMQEGVNYSQDLKTFFQQQLPESPESSLYVWKNNKLVYWEAGNYNMYLENIPGNEYITLLHNDKAAFIKVTIPPQGDDPGMLYVVPIERLDDFPVLPQTTESSADLPVIPGLYDYLENDLNTFRVQFVHTTYLFGYLFFIVFIFLIANQVIHVYRRDLVIVGLLLLLLMVRGVSYFFPLSSPILNEFFQPHFFSPTINGSMADWMLNVFVGLFFALFFYVQMPQLVQENTKNHRRLFTVLAYLLFCFSCILFCFFVWAMVENQYIHLDINIIEYFSIGSLLLLFLMFILLLTLFIIAIRLFILVQECDWPWLEKMGLFTLAVFASVLFLVWTGLQINVWLFVISLYILMLLFDLFLDSSMRDFTWISVWLLILSLFSTVLFFHFYTAEYSERSKEALADKITIPDQRLIAFFDDFINQRMINGNDPADAVGALNDVLFLYPSVREDYQFTFTSYAPGVPYETKHGIQYHFKDQWPGVYLFPIPDDTSKRSLEIKAIGSRIRYIGGADKFDNNVLFHTGDWTLYQDRRITNDESLFFPPVLDSISPKPVRDSQFVRDNTIYTLVERGDKAALGRQAFDGLLQPMSFFSFNFILSLLILSILLLVHKLIPFLPKELHQYFIENLSIRNKIQFSVLAILIAAFAMVGIVSANFYKRSYKETLEGTVKEYYQKIKRAQFDREEILKVLEGIPGRFILFDQQGRAIQPNGYHQYHHLPYEVVRKIKLSETLDHFDEIWPGAMVLPFSLSESQTVFLAYPELRAVPEGFYRFINLLLNAFVFLLLISSALSFSISNTIISPLTELGRKLKEFSLGKRNEPIPWKQPDELGTLIQAYNEMVEKLEQSAELLAHTEREVAWREMAKQVAHEIKNPLTPMKLSIQHMELRIREAEEEEAKEIVHHVSKVLIEQIDNLSRIASEFSSFAKLPKPEYEEILLNDLVTSVYDLFRTRSNIKFNLYVPIDELLVQADRTHLIRVMNNLMKNAVQSIPSGREGHIVIRLKEEQGHARVLVEDNGKGIEDDLREKVFFPNFTTKSSGTGLGLAICKNIIESFDGSIYFTKNKPEGTVFVFELPLVN</sequence>
<dbReference type="Gene3D" id="1.10.287.130">
    <property type="match status" value="1"/>
</dbReference>
<dbReference type="InterPro" id="IPR036890">
    <property type="entry name" value="HATPase_C_sf"/>
</dbReference>
<evidence type="ECO:0000256" key="1">
    <source>
        <dbReference type="ARBA" id="ARBA00000085"/>
    </source>
</evidence>
<keyword evidence="9" id="KW-0902">Two-component regulatory system</keyword>
<dbReference type="PANTHER" id="PTHR43065:SF10">
    <property type="entry name" value="PEROXIDE STRESS-ACTIVATED HISTIDINE KINASE MAK3"/>
    <property type="match status" value="1"/>
</dbReference>
<dbReference type="PROSITE" id="PS50109">
    <property type="entry name" value="HIS_KIN"/>
    <property type="match status" value="1"/>
</dbReference>
<accession>A0A953HM73</accession>
<dbReference type="Pfam" id="PF02518">
    <property type="entry name" value="HATPase_c"/>
    <property type="match status" value="1"/>
</dbReference>
<keyword evidence="14" id="KW-1185">Reference proteome</keyword>
<evidence type="ECO:0000256" key="6">
    <source>
        <dbReference type="ARBA" id="ARBA00022741"/>
    </source>
</evidence>
<dbReference type="PRINTS" id="PR00344">
    <property type="entry name" value="BCTRLSENSOR"/>
</dbReference>
<evidence type="ECO:0000256" key="10">
    <source>
        <dbReference type="SAM" id="Phobius"/>
    </source>
</evidence>
<reference evidence="13" key="1">
    <citation type="submission" date="2021-06" db="EMBL/GenBank/DDBJ databases">
        <title>44 bacteria genomes isolated from Dapeng, Shenzhen.</title>
        <authorList>
            <person name="Zheng W."/>
            <person name="Yu S."/>
            <person name="Huang Y."/>
        </authorList>
    </citation>
    <scope>NUCLEOTIDE SEQUENCE</scope>
    <source>
        <strain evidence="13">DP5N28-2</strain>
    </source>
</reference>
<dbReference type="CDD" id="cd00082">
    <property type="entry name" value="HisKA"/>
    <property type="match status" value="1"/>
</dbReference>
<dbReference type="CDD" id="cd06225">
    <property type="entry name" value="HAMP"/>
    <property type="match status" value="1"/>
</dbReference>
<keyword evidence="4" id="KW-0597">Phosphoprotein</keyword>
<evidence type="ECO:0000259" key="11">
    <source>
        <dbReference type="PROSITE" id="PS50109"/>
    </source>
</evidence>
<dbReference type="InterPro" id="IPR003660">
    <property type="entry name" value="HAMP_dom"/>
</dbReference>
<dbReference type="SUPFAM" id="SSF47384">
    <property type="entry name" value="Homodimeric domain of signal transducing histidine kinase"/>
    <property type="match status" value="1"/>
</dbReference>
<comment type="subcellular location">
    <subcellularLocation>
        <location evidence="2">Membrane</location>
    </subcellularLocation>
</comment>
<dbReference type="AlphaFoldDB" id="A0A953HM73"/>
<dbReference type="InterPro" id="IPR036097">
    <property type="entry name" value="HisK_dim/P_sf"/>
</dbReference>
<feature type="transmembrane region" description="Helical" evidence="10">
    <location>
        <begin position="649"/>
        <end position="671"/>
    </location>
</feature>
<feature type="transmembrane region" description="Helical" evidence="10">
    <location>
        <begin position="692"/>
        <end position="715"/>
    </location>
</feature>
<feature type="transmembrane region" description="Helical" evidence="10">
    <location>
        <begin position="7"/>
        <end position="26"/>
    </location>
</feature>
<dbReference type="InterPro" id="IPR005467">
    <property type="entry name" value="His_kinase_dom"/>
</dbReference>
<evidence type="ECO:0000313" key="14">
    <source>
        <dbReference type="Proteomes" id="UP000753961"/>
    </source>
</evidence>
<evidence type="ECO:0000313" key="13">
    <source>
        <dbReference type="EMBL" id="MBY5957649.1"/>
    </source>
</evidence>
<dbReference type="RefSeq" id="WP_222579167.1">
    <property type="nucleotide sequence ID" value="NZ_JAHVHU010000005.1"/>
</dbReference>
<evidence type="ECO:0000256" key="4">
    <source>
        <dbReference type="ARBA" id="ARBA00022553"/>
    </source>
</evidence>
<dbReference type="GO" id="GO:0016020">
    <property type="term" value="C:membrane"/>
    <property type="evidence" value="ECO:0007669"/>
    <property type="project" value="UniProtKB-SubCell"/>
</dbReference>
<dbReference type="EC" id="2.7.13.3" evidence="3"/>
<dbReference type="Proteomes" id="UP000753961">
    <property type="component" value="Unassembled WGS sequence"/>
</dbReference>
<dbReference type="GO" id="GO:0005524">
    <property type="term" value="F:ATP binding"/>
    <property type="evidence" value="ECO:0007669"/>
    <property type="project" value="UniProtKB-KW"/>
</dbReference>
<feature type="transmembrane region" description="Helical" evidence="10">
    <location>
        <begin position="261"/>
        <end position="283"/>
    </location>
</feature>
<feature type="transmembrane region" description="Helical" evidence="10">
    <location>
        <begin position="379"/>
        <end position="396"/>
    </location>
</feature>
<feature type="transmembrane region" description="Helical" evidence="10">
    <location>
        <begin position="830"/>
        <end position="852"/>
    </location>
</feature>
<keyword evidence="8" id="KW-0067">ATP-binding</keyword>
<protein>
    <recommendedName>
        <fullName evidence="3">histidine kinase</fullName>
        <ecNumber evidence="3">2.7.13.3</ecNumber>
    </recommendedName>
</protein>
<organism evidence="13 14">
    <name type="scientific">Membranihabitans marinus</name>
    <dbReference type="NCBI Taxonomy" id="1227546"/>
    <lineage>
        <taxon>Bacteria</taxon>
        <taxon>Pseudomonadati</taxon>
        <taxon>Bacteroidota</taxon>
        <taxon>Saprospiria</taxon>
        <taxon>Saprospirales</taxon>
        <taxon>Saprospiraceae</taxon>
        <taxon>Membranihabitans</taxon>
    </lineage>
</organism>
<feature type="transmembrane region" description="Helical" evidence="10">
    <location>
        <begin position="222"/>
        <end position="241"/>
    </location>
</feature>
<name>A0A953HM73_9BACT</name>
<evidence type="ECO:0000256" key="2">
    <source>
        <dbReference type="ARBA" id="ARBA00004370"/>
    </source>
</evidence>
<dbReference type="SUPFAM" id="SSF55874">
    <property type="entry name" value="ATPase domain of HSP90 chaperone/DNA topoisomerase II/histidine kinase"/>
    <property type="match status" value="1"/>
</dbReference>
<evidence type="ECO:0000259" key="12">
    <source>
        <dbReference type="PROSITE" id="PS50885"/>
    </source>
</evidence>
<comment type="caution">
    <text evidence="13">The sequence shown here is derived from an EMBL/GenBank/DDBJ whole genome shotgun (WGS) entry which is preliminary data.</text>
</comment>
<evidence type="ECO:0000256" key="9">
    <source>
        <dbReference type="ARBA" id="ARBA00023012"/>
    </source>
</evidence>
<proteinExistence type="predicted"/>
<feature type="domain" description="Histidine kinase" evidence="11">
    <location>
        <begin position="923"/>
        <end position="1135"/>
    </location>
</feature>
<keyword evidence="10" id="KW-0472">Membrane</keyword>
<dbReference type="SMART" id="SM00388">
    <property type="entry name" value="HisKA"/>
    <property type="match status" value="1"/>
</dbReference>
<keyword evidence="7" id="KW-0418">Kinase</keyword>
<feature type="transmembrane region" description="Helical" evidence="10">
    <location>
        <begin position="303"/>
        <end position="324"/>
    </location>
</feature>
<evidence type="ECO:0000256" key="7">
    <source>
        <dbReference type="ARBA" id="ARBA00022777"/>
    </source>
</evidence>
<keyword evidence="6" id="KW-0547">Nucleotide-binding</keyword>
<dbReference type="InterPro" id="IPR004358">
    <property type="entry name" value="Sig_transdc_His_kin-like_C"/>
</dbReference>
<evidence type="ECO:0000256" key="3">
    <source>
        <dbReference type="ARBA" id="ARBA00012438"/>
    </source>
</evidence>
<dbReference type="Pfam" id="PF00672">
    <property type="entry name" value="HAMP"/>
    <property type="match status" value="1"/>
</dbReference>
<dbReference type="PANTHER" id="PTHR43065">
    <property type="entry name" value="SENSOR HISTIDINE KINASE"/>
    <property type="match status" value="1"/>
</dbReference>
<dbReference type="SMART" id="SM00304">
    <property type="entry name" value="HAMP"/>
    <property type="match status" value="1"/>
</dbReference>
<feature type="transmembrane region" description="Helical" evidence="10">
    <location>
        <begin position="427"/>
        <end position="449"/>
    </location>
</feature>
<dbReference type="GO" id="GO:0000155">
    <property type="term" value="F:phosphorelay sensor kinase activity"/>
    <property type="evidence" value="ECO:0007669"/>
    <property type="project" value="InterPro"/>
</dbReference>
<dbReference type="InterPro" id="IPR003661">
    <property type="entry name" value="HisK_dim/P_dom"/>
</dbReference>
<dbReference type="SUPFAM" id="SSF158472">
    <property type="entry name" value="HAMP domain-like"/>
    <property type="match status" value="1"/>
</dbReference>
<keyword evidence="10" id="KW-1133">Transmembrane helix</keyword>
<gene>
    <name evidence="13" type="ORF">KUV50_05875</name>
</gene>
<evidence type="ECO:0000256" key="8">
    <source>
        <dbReference type="ARBA" id="ARBA00022840"/>
    </source>
</evidence>
<feature type="transmembrane region" description="Helical" evidence="10">
    <location>
        <begin position="344"/>
        <end position="367"/>
    </location>
</feature>
<dbReference type="Gene3D" id="6.10.340.10">
    <property type="match status" value="1"/>
</dbReference>
<evidence type="ECO:0000256" key="5">
    <source>
        <dbReference type="ARBA" id="ARBA00022679"/>
    </source>
</evidence>
<keyword evidence="5" id="KW-0808">Transferase</keyword>
<dbReference type="SMART" id="SM00387">
    <property type="entry name" value="HATPase_c"/>
    <property type="match status" value="1"/>
</dbReference>
<dbReference type="InterPro" id="IPR003594">
    <property type="entry name" value="HATPase_dom"/>
</dbReference>
<dbReference type="EMBL" id="JAHVHU010000005">
    <property type="protein sequence ID" value="MBY5957649.1"/>
    <property type="molecule type" value="Genomic_DNA"/>
</dbReference>
<feature type="domain" description="HAMP" evidence="12">
    <location>
        <begin position="854"/>
        <end position="906"/>
    </location>
</feature>
<dbReference type="Gene3D" id="3.30.565.10">
    <property type="entry name" value="Histidine kinase-like ATPase, C-terminal domain"/>
    <property type="match status" value="1"/>
</dbReference>